<keyword evidence="3" id="KW-0175">Coiled coil</keyword>
<feature type="repeat" description="WD" evidence="7">
    <location>
        <begin position="575"/>
        <end position="616"/>
    </location>
</feature>
<comment type="function">
    <text evidence="6">Involved in mitochondrial fission. Acts as an adapter protein required to form mitochondrial fission complexes. Formation of these complexes is required to promote constriction and fission of the mitochondrial compartment at a late step in mitochondrial division.</text>
</comment>
<dbReference type="eggNOG" id="KOG0266">
    <property type="taxonomic scope" value="Eukaryota"/>
</dbReference>
<keyword evidence="2" id="KW-0677">Repeat</keyword>
<evidence type="ECO:0000313" key="9">
    <source>
        <dbReference type="EMBL" id="EHK49873.1"/>
    </source>
</evidence>
<feature type="non-terminal residue" evidence="9">
    <location>
        <position position="1"/>
    </location>
</feature>
<dbReference type="Pfam" id="PF24883">
    <property type="entry name" value="NPHP3_N"/>
    <property type="match status" value="1"/>
</dbReference>
<keyword evidence="1 7" id="KW-0853">WD repeat</keyword>
<comment type="caution">
    <text evidence="9">The sequence shown here is derived from an EMBL/GenBank/DDBJ whole genome shotgun (WGS) entry which is preliminary data.</text>
</comment>
<evidence type="ECO:0000256" key="2">
    <source>
        <dbReference type="ARBA" id="ARBA00022737"/>
    </source>
</evidence>
<dbReference type="PROSITE" id="PS50837">
    <property type="entry name" value="NACHT"/>
    <property type="match status" value="1"/>
</dbReference>
<dbReference type="OrthoDB" id="538223at2759"/>
<dbReference type="PROSITE" id="PS50082">
    <property type="entry name" value="WD_REPEATS_2"/>
    <property type="match status" value="3"/>
</dbReference>
<dbReference type="EMBL" id="ABDG02000015">
    <property type="protein sequence ID" value="EHK49873.1"/>
    <property type="molecule type" value="Genomic_DNA"/>
</dbReference>
<comment type="similarity">
    <text evidence="4">Belongs to the WD repeat MDV1/CAF4 family.</text>
</comment>
<evidence type="ECO:0000256" key="1">
    <source>
        <dbReference type="ARBA" id="ARBA00022574"/>
    </source>
</evidence>
<feature type="repeat" description="WD" evidence="7">
    <location>
        <begin position="674"/>
        <end position="708"/>
    </location>
</feature>
<dbReference type="Gene3D" id="3.40.50.300">
    <property type="entry name" value="P-loop containing nucleotide triphosphate hydrolases"/>
    <property type="match status" value="1"/>
</dbReference>
<dbReference type="InterPro" id="IPR027417">
    <property type="entry name" value="P-loop_NTPase"/>
</dbReference>
<evidence type="ECO:0000259" key="8">
    <source>
        <dbReference type="PROSITE" id="PS50837"/>
    </source>
</evidence>
<dbReference type="SMART" id="SM00320">
    <property type="entry name" value="WD40"/>
    <property type="match status" value="8"/>
</dbReference>
<dbReference type="InterPro" id="IPR007111">
    <property type="entry name" value="NACHT_NTPase"/>
</dbReference>
<dbReference type="HOGENOM" id="CLU_000288_6_16_1"/>
<dbReference type="SUPFAM" id="SSF52540">
    <property type="entry name" value="P-loop containing nucleoside triphosphate hydrolases"/>
    <property type="match status" value="1"/>
</dbReference>
<dbReference type="OMA" id="KATQWDE"/>
<dbReference type="Pfam" id="PF00400">
    <property type="entry name" value="WD40"/>
    <property type="match status" value="4"/>
</dbReference>
<dbReference type="InterPro" id="IPR056884">
    <property type="entry name" value="NPHP3-like_N"/>
</dbReference>
<dbReference type="SUPFAM" id="SSF50998">
    <property type="entry name" value="Quinoprotein alcohol dehydrogenase-like"/>
    <property type="match status" value="1"/>
</dbReference>
<evidence type="ECO:0000256" key="7">
    <source>
        <dbReference type="PROSITE-ProRule" id="PRU00221"/>
    </source>
</evidence>
<gene>
    <name evidence="9" type="ORF">TRIATDRAFT_181383</name>
</gene>
<dbReference type="PANTHER" id="PTHR22847:SF637">
    <property type="entry name" value="WD REPEAT DOMAIN 5B"/>
    <property type="match status" value="1"/>
</dbReference>
<evidence type="ECO:0000313" key="10">
    <source>
        <dbReference type="Proteomes" id="UP000005426"/>
    </source>
</evidence>
<sequence>SQCLKDLRSTDPRDDKMRIQNTKGGLLKDSYRWILEHETFKDWRDNAENRILWIKGDPGKGKTMLLCGIIDELMPKTKLAKSADQTANTILLSYFFCQGTDRRINNATAVLRGLIYLIIAQEPSLISHVLEKYNHAGKDLFSDGNAWVALSEIFAAILQDPKMKEVILVIDALDECEADLSNLLDVIVQQFEFSHIKCIVSSRNILGIQQRLESYIPEGVLSLELKGNASCVSEAVDAYIEHSISRLTSIQGEYSVQENLRKLVQQKANGTFLWVSLVMKELQKVEAWEVMEVVADMPTDLVALYNRMMHQINSLSRRNKSLCKNLLSAVFTAYYPLSLAEVGVVAGIPDHISGSLESIAKLVTMCGSLLTLNEDKVYFIHQSAKDFVYTEIHSTDAAKRHLDVFKQSVAAISKLPKNIYGLTDFGPRPKDAQPPDPNPLASMRYSCFYWANHLCDTCNASSEDETQLIINETFKPFLNNHVLRWIESLSLLDGLLEGIRSMRKLLHELSSTLSSIEIFILRNAALITKSPLQVYGSALMFSPVHDHIKATQWDERLPFIKDIQGITTDGFLKTLKYHTRRVEALAISPDGEMLVSKSWHEQLCCWDVATGALDWTVQCHDYGVSAIAFSPDNRILLLATSSGIPNASRVVRLVVKRAVRLNWPSLTIDCHYDVTALAFSSDCKTLVSGLTSGLILLWDATTGACLQIIQGHDGEIQAIAVSPDGGKIASGSRKILRLWDAATGAHLGELNTADYEFARGFFTTTGIIQAITFCQDGEKLLLSLEGVENSVWDPSSGILVQTSVGEDDSVIAISPDNKILASASHKIQLWDAAIGMQEKGESNHFVDAYRLFAFTPDGKAVACAKSNIAQIWDTTAGECCRTIEDNWRHNFTDIWDSCDYSAIAISANGKTLALGAWYESGGPTALHCQIQLWDTMTGECTCREPMDRNRVRGLAFSSDGTKLAMGFEPGTVVLLDIVKGGWLWEVDCYHSYRPRCLAFSPNNSMLASAHYHLFEAKIYQIDLWDTATGKHRQEFDVEIPVKIPDEQTYNHIMFSPDGQHLYLEHQYRVRLFEDDERIVSLDADLSKDIQGRGIPITDGWVTQNRRRLLWIPEEYRNQCAFVCGSTVVLGHGAGITFIWL</sequence>
<dbReference type="InterPro" id="IPR011047">
    <property type="entry name" value="Quinoprotein_ADH-like_sf"/>
</dbReference>
<dbReference type="InterPro" id="IPR015943">
    <property type="entry name" value="WD40/YVTN_repeat-like_dom_sf"/>
</dbReference>
<evidence type="ECO:0000256" key="5">
    <source>
        <dbReference type="ARBA" id="ARBA00039789"/>
    </source>
</evidence>
<name>G9NGX5_HYPAI</name>
<dbReference type="Proteomes" id="UP000005426">
    <property type="component" value="Unassembled WGS sequence"/>
</dbReference>
<dbReference type="SUPFAM" id="SSF63829">
    <property type="entry name" value="Calcium-dependent phosphotriesterase"/>
    <property type="match status" value="1"/>
</dbReference>
<feature type="domain" description="NACHT" evidence="8">
    <location>
        <begin position="50"/>
        <end position="203"/>
    </location>
</feature>
<dbReference type="Gene3D" id="2.130.10.10">
    <property type="entry name" value="YVTN repeat-like/Quinoprotein amine dehydrogenase"/>
    <property type="match status" value="3"/>
</dbReference>
<keyword evidence="10" id="KW-1185">Reference proteome</keyword>
<accession>G9NGX5</accession>
<organism evidence="9 10">
    <name type="scientific">Hypocrea atroviridis (strain ATCC 20476 / IMI 206040)</name>
    <name type="common">Trichoderma atroviride</name>
    <dbReference type="NCBI Taxonomy" id="452589"/>
    <lineage>
        <taxon>Eukaryota</taxon>
        <taxon>Fungi</taxon>
        <taxon>Dikarya</taxon>
        <taxon>Ascomycota</taxon>
        <taxon>Pezizomycotina</taxon>
        <taxon>Sordariomycetes</taxon>
        <taxon>Hypocreomycetidae</taxon>
        <taxon>Hypocreales</taxon>
        <taxon>Hypocreaceae</taxon>
        <taxon>Trichoderma</taxon>
    </lineage>
</organism>
<evidence type="ECO:0000256" key="6">
    <source>
        <dbReference type="ARBA" id="ARBA00043913"/>
    </source>
</evidence>
<dbReference type="AlphaFoldDB" id="G9NGX5"/>
<dbReference type="PANTHER" id="PTHR22847">
    <property type="entry name" value="WD40 REPEAT PROTEIN"/>
    <property type="match status" value="1"/>
</dbReference>
<dbReference type="STRING" id="452589.G9NGX5"/>
<protein>
    <recommendedName>
        <fullName evidence="5">Mitochondrial division protein 1</fullName>
    </recommendedName>
</protein>
<feature type="non-terminal residue" evidence="9">
    <location>
        <position position="1140"/>
    </location>
</feature>
<dbReference type="GO" id="GO:0005634">
    <property type="term" value="C:nucleus"/>
    <property type="evidence" value="ECO:0007669"/>
    <property type="project" value="TreeGrafter"/>
</dbReference>
<feature type="repeat" description="WD" evidence="7">
    <location>
        <begin position="709"/>
        <end position="749"/>
    </location>
</feature>
<evidence type="ECO:0000256" key="4">
    <source>
        <dbReference type="ARBA" id="ARBA00038415"/>
    </source>
</evidence>
<dbReference type="InterPro" id="IPR001680">
    <property type="entry name" value="WD40_rpt"/>
</dbReference>
<dbReference type="GO" id="GO:1990234">
    <property type="term" value="C:transferase complex"/>
    <property type="evidence" value="ECO:0007669"/>
    <property type="project" value="UniProtKB-ARBA"/>
</dbReference>
<evidence type="ECO:0000256" key="3">
    <source>
        <dbReference type="ARBA" id="ARBA00023054"/>
    </source>
</evidence>
<proteinExistence type="inferred from homology"/>
<reference evidence="9 10" key="1">
    <citation type="journal article" date="2011" name="Genome Biol.">
        <title>Comparative genome sequence analysis underscores mycoparasitism as the ancestral life style of Trichoderma.</title>
        <authorList>
            <person name="Kubicek C.P."/>
            <person name="Herrera-Estrella A."/>
            <person name="Seidl-Seiboth V."/>
            <person name="Martinez D.A."/>
            <person name="Druzhinina I.S."/>
            <person name="Thon M."/>
            <person name="Zeilinger S."/>
            <person name="Casas-Flores S."/>
            <person name="Horwitz B.A."/>
            <person name="Mukherjee P.K."/>
            <person name="Mukherjee M."/>
            <person name="Kredics L."/>
            <person name="Alcaraz L.D."/>
            <person name="Aerts A."/>
            <person name="Antal Z."/>
            <person name="Atanasova L."/>
            <person name="Cervantes-Badillo M.G."/>
            <person name="Challacombe J."/>
            <person name="Chertkov O."/>
            <person name="McCluskey K."/>
            <person name="Coulpier F."/>
            <person name="Deshpande N."/>
            <person name="von Doehren H."/>
            <person name="Ebbole D.J."/>
            <person name="Esquivel-Naranjo E.U."/>
            <person name="Fekete E."/>
            <person name="Flipphi M."/>
            <person name="Glaser F."/>
            <person name="Gomez-Rodriguez E.Y."/>
            <person name="Gruber S."/>
            <person name="Han C."/>
            <person name="Henrissat B."/>
            <person name="Hermosa R."/>
            <person name="Hernandez-Onate M."/>
            <person name="Karaffa L."/>
            <person name="Kosti I."/>
            <person name="Le Crom S."/>
            <person name="Lindquist E."/>
            <person name="Lucas S."/>
            <person name="Luebeck M."/>
            <person name="Luebeck P.S."/>
            <person name="Margeot A."/>
            <person name="Metz B."/>
            <person name="Misra M."/>
            <person name="Nevalainen H."/>
            <person name="Omann M."/>
            <person name="Packer N."/>
            <person name="Perrone G."/>
            <person name="Uresti-Rivera E.E."/>
            <person name="Salamov A."/>
            <person name="Schmoll M."/>
            <person name="Seiboth B."/>
            <person name="Shapiro H."/>
            <person name="Sukno S."/>
            <person name="Tamayo-Ramos J.A."/>
            <person name="Tisch D."/>
            <person name="Wiest A."/>
            <person name="Wilkinson H.H."/>
            <person name="Zhang M."/>
            <person name="Coutinho P.M."/>
            <person name="Kenerley C.M."/>
            <person name="Monte E."/>
            <person name="Baker S.E."/>
            <person name="Grigoriev I.V."/>
        </authorList>
    </citation>
    <scope>NUCLEOTIDE SEQUENCE [LARGE SCALE GENOMIC DNA]</scope>
    <source>
        <strain evidence="10">ATCC 20476 / IMI 206040</strain>
    </source>
</reference>